<comment type="similarity">
    <text evidence="1 5">Belongs to the DNA glycosylase MPG family.</text>
</comment>
<dbReference type="Gene3D" id="3.10.300.10">
    <property type="entry name" value="Methylpurine-DNA glycosylase (MPG)"/>
    <property type="match status" value="1"/>
</dbReference>
<dbReference type="eggNOG" id="COG2094">
    <property type="taxonomic scope" value="Bacteria"/>
</dbReference>
<dbReference type="InterPro" id="IPR036995">
    <property type="entry name" value="MPG_sf"/>
</dbReference>
<gene>
    <name evidence="6" type="ordered locus">Deima_1135</name>
</gene>
<dbReference type="HAMAP" id="MF_00527">
    <property type="entry name" value="3MGH"/>
    <property type="match status" value="1"/>
</dbReference>
<evidence type="ECO:0000256" key="5">
    <source>
        <dbReference type="HAMAP-Rule" id="MF_00527"/>
    </source>
</evidence>
<dbReference type="EC" id="3.2.2.-" evidence="5"/>
<keyword evidence="4 5" id="KW-0234">DNA repair</keyword>
<dbReference type="PANTHER" id="PTHR10429">
    <property type="entry name" value="DNA-3-METHYLADENINE GLYCOSYLASE"/>
    <property type="match status" value="1"/>
</dbReference>
<dbReference type="Proteomes" id="UP000008635">
    <property type="component" value="Chromosome"/>
</dbReference>
<keyword evidence="3 5" id="KW-0378">Hydrolase</keyword>
<dbReference type="GO" id="GO:0003677">
    <property type="term" value="F:DNA binding"/>
    <property type="evidence" value="ECO:0007669"/>
    <property type="project" value="InterPro"/>
</dbReference>
<evidence type="ECO:0000256" key="4">
    <source>
        <dbReference type="ARBA" id="ARBA00023204"/>
    </source>
</evidence>
<dbReference type="AlphaFoldDB" id="E8U6U8"/>
<dbReference type="InterPro" id="IPR011034">
    <property type="entry name" value="Formyl_transferase-like_C_sf"/>
</dbReference>
<keyword evidence="2 5" id="KW-0227">DNA damage</keyword>
<dbReference type="Pfam" id="PF02245">
    <property type="entry name" value="Pur_DNA_glyco"/>
    <property type="match status" value="1"/>
</dbReference>
<dbReference type="EMBL" id="CP002454">
    <property type="protein sequence ID" value="ADV66787.1"/>
    <property type="molecule type" value="Genomic_DNA"/>
</dbReference>
<evidence type="ECO:0000256" key="1">
    <source>
        <dbReference type="ARBA" id="ARBA00009232"/>
    </source>
</evidence>
<reference evidence="7" key="2">
    <citation type="submission" date="2011-01" db="EMBL/GenBank/DDBJ databases">
        <title>The complete genome of Deinococcus maricopensis DSM 21211.</title>
        <authorList>
            <consortium name="US DOE Joint Genome Institute (JGI-PGF)"/>
            <person name="Lucas S."/>
            <person name="Copeland A."/>
            <person name="Lapidus A."/>
            <person name="Goodwin L."/>
            <person name="Pitluck S."/>
            <person name="Kyrpides N."/>
            <person name="Mavromatis K."/>
            <person name="Pagani I."/>
            <person name="Ivanova N."/>
            <person name="Ovchinnikova G."/>
            <person name="Zeytun A."/>
            <person name="Detter J.C."/>
            <person name="Han C."/>
            <person name="Land M."/>
            <person name="Hauser L."/>
            <person name="Markowitz V."/>
            <person name="Cheng J.-F."/>
            <person name="Hugenholtz P."/>
            <person name="Woyke T."/>
            <person name="Wu D."/>
            <person name="Pukall R."/>
            <person name="Gehrich-Schroeter G."/>
            <person name="Brambilla E."/>
            <person name="Klenk H.-P."/>
            <person name="Eisen J.A."/>
        </authorList>
    </citation>
    <scope>NUCLEOTIDE SEQUENCE [LARGE SCALE GENOMIC DNA]</scope>
    <source>
        <strain evidence="7">DSM 21211 / LMG 22137 / NRRL B-23946 / LB-34</strain>
    </source>
</reference>
<accession>E8U6U8</accession>
<protein>
    <recommendedName>
        <fullName evidence="5">Putative 3-methyladenine DNA glycosylase</fullName>
        <ecNumber evidence="5">3.2.2.-</ecNumber>
    </recommendedName>
</protein>
<evidence type="ECO:0000256" key="2">
    <source>
        <dbReference type="ARBA" id="ARBA00022763"/>
    </source>
</evidence>
<dbReference type="GO" id="GO:0006284">
    <property type="term" value="P:base-excision repair"/>
    <property type="evidence" value="ECO:0007669"/>
    <property type="project" value="InterPro"/>
</dbReference>
<reference evidence="6 7" key="1">
    <citation type="journal article" date="2011" name="Stand. Genomic Sci.">
        <title>Complete genome sequence of Deinococcus maricopensis type strain (LB-34).</title>
        <authorList>
            <person name="Pukall R."/>
            <person name="Zeytun A."/>
            <person name="Lucas S."/>
            <person name="Lapidus A."/>
            <person name="Hammon N."/>
            <person name="Deshpande S."/>
            <person name="Nolan M."/>
            <person name="Cheng J.F."/>
            <person name="Pitluck S."/>
            <person name="Liolios K."/>
            <person name="Pagani I."/>
            <person name="Mikhailova N."/>
            <person name="Ivanova N."/>
            <person name="Mavromatis K."/>
            <person name="Pati A."/>
            <person name="Tapia R."/>
            <person name="Han C."/>
            <person name="Goodwin L."/>
            <person name="Chen A."/>
            <person name="Palaniappan K."/>
            <person name="Land M."/>
            <person name="Hauser L."/>
            <person name="Chang Y.J."/>
            <person name="Jeffries C.D."/>
            <person name="Brambilla E.M."/>
            <person name="Rohde M."/>
            <person name="Goker M."/>
            <person name="Detter J.C."/>
            <person name="Woyke T."/>
            <person name="Bristow J."/>
            <person name="Eisen J.A."/>
            <person name="Markowitz V."/>
            <person name="Hugenholtz P."/>
            <person name="Kyrpides N.C."/>
            <person name="Klenk H.P."/>
        </authorList>
    </citation>
    <scope>NUCLEOTIDE SEQUENCE [LARGE SCALE GENOMIC DNA]</scope>
    <source>
        <strain evidence="7">DSM 21211 / LMG 22137 / NRRL B-23946 / LB-34</strain>
    </source>
</reference>
<dbReference type="OrthoDB" id="9794313at2"/>
<dbReference type="InterPro" id="IPR003180">
    <property type="entry name" value="MPG"/>
</dbReference>
<dbReference type="SUPFAM" id="SSF50486">
    <property type="entry name" value="FMT C-terminal domain-like"/>
    <property type="match status" value="1"/>
</dbReference>
<dbReference type="GO" id="GO:0003905">
    <property type="term" value="F:alkylbase DNA N-glycosylase activity"/>
    <property type="evidence" value="ECO:0007669"/>
    <property type="project" value="InterPro"/>
</dbReference>
<proteinExistence type="inferred from homology"/>
<dbReference type="PANTHER" id="PTHR10429:SF0">
    <property type="entry name" value="DNA-3-METHYLADENINE GLYCOSYLASE"/>
    <property type="match status" value="1"/>
</dbReference>
<evidence type="ECO:0000256" key="3">
    <source>
        <dbReference type="ARBA" id="ARBA00022801"/>
    </source>
</evidence>
<dbReference type="STRING" id="709986.Deima_1135"/>
<dbReference type="CDD" id="cd00540">
    <property type="entry name" value="AAG"/>
    <property type="match status" value="1"/>
</dbReference>
<organism evidence="6 7">
    <name type="scientific">Deinococcus maricopensis (strain DSM 21211 / LMG 22137 / NRRL B-23946 / LB-34)</name>
    <dbReference type="NCBI Taxonomy" id="709986"/>
    <lineage>
        <taxon>Bacteria</taxon>
        <taxon>Thermotogati</taxon>
        <taxon>Deinococcota</taxon>
        <taxon>Deinococci</taxon>
        <taxon>Deinococcales</taxon>
        <taxon>Deinococcaceae</taxon>
        <taxon>Deinococcus</taxon>
    </lineage>
</organism>
<dbReference type="RefSeq" id="WP_013556292.1">
    <property type="nucleotide sequence ID" value="NC_014958.1"/>
</dbReference>
<keyword evidence="7" id="KW-1185">Reference proteome</keyword>
<dbReference type="NCBIfam" id="TIGR00567">
    <property type="entry name" value="3mg"/>
    <property type="match status" value="1"/>
</dbReference>
<sequence>MLTPAFFDRDPVLVARELLGAHLVRVVPDGVMVARVVETEAYDCPRDPACYVLKRLAGASELMGGPAGRYYLHRAYEHLLLNVTCAPEGREAAVLIRAAEPLAGADLMRMYRPVRRDVDLTNGPAKLMTALHITPDYQGEAVTHPTLHFVAGASVPDADVRVTSRVGLKRGAHLPWRFLLDGHAFVSPGKPSMDL</sequence>
<evidence type="ECO:0000313" key="6">
    <source>
        <dbReference type="EMBL" id="ADV66787.1"/>
    </source>
</evidence>
<name>E8U6U8_DEIML</name>
<dbReference type="KEGG" id="dmr:Deima_1135"/>
<dbReference type="HOGENOM" id="CLU_060471_4_1_0"/>
<evidence type="ECO:0000313" key="7">
    <source>
        <dbReference type="Proteomes" id="UP000008635"/>
    </source>
</evidence>